<evidence type="ECO:0000313" key="7">
    <source>
        <dbReference type="Proteomes" id="UP000636110"/>
    </source>
</evidence>
<dbReference type="CDD" id="cd06170">
    <property type="entry name" value="LuxR_C_like"/>
    <property type="match status" value="1"/>
</dbReference>
<organism evidence="6 7">
    <name type="scientific">Pedobacter gandavensis</name>
    <dbReference type="NCBI Taxonomy" id="2679963"/>
    <lineage>
        <taxon>Bacteria</taxon>
        <taxon>Pseudomonadati</taxon>
        <taxon>Bacteroidota</taxon>
        <taxon>Sphingobacteriia</taxon>
        <taxon>Sphingobacteriales</taxon>
        <taxon>Sphingobacteriaceae</taxon>
        <taxon>Pedobacter</taxon>
    </lineage>
</organism>
<keyword evidence="7" id="KW-1185">Reference proteome</keyword>
<dbReference type="CDD" id="cd17535">
    <property type="entry name" value="REC_NarL-like"/>
    <property type="match status" value="1"/>
</dbReference>
<dbReference type="Proteomes" id="UP000636110">
    <property type="component" value="Unassembled WGS sequence"/>
</dbReference>
<dbReference type="Gene3D" id="3.40.50.2300">
    <property type="match status" value="1"/>
</dbReference>
<dbReference type="InterPro" id="IPR016032">
    <property type="entry name" value="Sig_transdc_resp-reg_C-effctor"/>
</dbReference>
<evidence type="ECO:0000256" key="3">
    <source>
        <dbReference type="PROSITE-ProRule" id="PRU00169"/>
    </source>
</evidence>
<evidence type="ECO:0000313" key="6">
    <source>
        <dbReference type="EMBL" id="MBB2151255.1"/>
    </source>
</evidence>
<dbReference type="PRINTS" id="PR00038">
    <property type="entry name" value="HTHLUXR"/>
</dbReference>
<feature type="modified residue" description="4-aspartylphosphate" evidence="3">
    <location>
        <position position="59"/>
    </location>
</feature>
<dbReference type="InterPro" id="IPR000792">
    <property type="entry name" value="Tscrpt_reg_LuxR_C"/>
</dbReference>
<name>A0ABR6F183_9SPHI</name>
<proteinExistence type="predicted"/>
<dbReference type="InterPro" id="IPR011006">
    <property type="entry name" value="CheY-like_superfamily"/>
</dbReference>
<dbReference type="SMART" id="SM00448">
    <property type="entry name" value="REC"/>
    <property type="match status" value="1"/>
</dbReference>
<protein>
    <submittedName>
        <fullName evidence="6">Response regulator</fullName>
    </submittedName>
</protein>
<gene>
    <name evidence="6" type="ORF">GM920_20315</name>
</gene>
<dbReference type="InterPro" id="IPR058245">
    <property type="entry name" value="NreC/VraR/RcsB-like_REC"/>
</dbReference>
<dbReference type="SMART" id="SM00421">
    <property type="entry name" value="HTH_LUXR"/>
    <property type="match status" value="1"/>
</dbReference>
<dbReference type="Pfam" id="PF00072">
    <property type="entry name" value="Response_reg"/>
    <property type="match status" value="1"/>
</dbReference>
<dbReference type="EMBL" id="WNXC01000009">
    <property type="protein sequence ID" value="MBB2151255.1"/>
    <property type="molecule type" value="Genomic_DNA"/>
</dbReference>
<dbReference type="InterPro" id="IPR039420">
    <property type="entry name" value="WalR-like"/>
</dbReference>
<dbReference type="InterPro" id="IPR001789">
    <property type="entry name" value="Sig_transdc_resp-reg_receiver"/>
</dbReference>
<sequence length="210" mass="23337">MYSQPESRIVIIEDDQTIREGYAYLINHTSPYQVVATYPSFDAAKHKISKDQPDVIILDIQLPGTNGIDALPLLKKLLPQVYIIMLTVYETEKTILDALANGASGYFTKNTPTAKLIEAIKDVLNGGGPMSPDVAKTVILSLQKNQDSPLTKRETQILELITIGKDRGQIAKELFIEIETVKTHTKNIYTKLDVNSKAEAIQVAKDKRLV</sequence>
<dbReference type="PANTHER" id="PTHR43214">
    <property type="entry name" value="TWO-COMPONENT RESPONSE REGULATOR"/>
    <property type="match status" value="1"/>
</dbReference>
<evidence type="ECO:0000256" key="1">
    <source>
        <dbReference type="ARBA" id="ARBA00022553"/>
    </source>
</evidence>
<dbReference type="RefSeq" id="WP_182960941.1">
    <property type="nucleotide sequence ID" value="NZ_WNXC01000009.1"/>
</dbReference>
<keyword evidence="2" id="KW-0238">DNA-binding</keyword>
<keyword evidence="1 3" id="KW-0597">Phosphoprotein</keyword>
<reference evidence="6 7" key="1">
    <citation type="submission" date="2019-11" db="EMBL/GenBank/DDBJ databases">
        <title>Description of Pedobacter sp. LMG 31462T.</title>
        <authorList>
            <person name="Carlier A."/>
            <person name="Qi S."/>
            <person name="Vandamme P."/>
        </authorList>
    </citation>
    <scope>NUCLEOTIDE SEQUENCE [LARGE SCALE GENOMIC DNA]</scope>
    <source>
        <strain evidence="6 7">LMG 31462</strain>
    </source>
</reference>
<dbReference type="PROSITE" id="PS50043">
    <property type="entry name" value="HTH_LUXR_2"/>
    <property type="match status" value="1"/>
</dbReference>
<dbReference type="Pfam" id="PF00196">
    <property type="entry name" value="GerE"/>
    <property type="match status" value="1"/>
</dbReference>
<comment type="caution">
    <text evidence="6">The sequence shown here is derived from an EMBL/GenBank/DDBJ whole genome shotgun (WGS) entry which is preliminary data.</text>
</comment>
<evidence type="ECO:0000256" key="2">
    <source>
        <dbReference type="ARBA" id="ARBA00023125"/>
    </source>
</evidence>
<feature type="domain" description="HTH luxR-type" evidence="4">
    <location>
        <begin position="143"/>
        <end position="208"/>
    </location>
</feature>
<evidence type="ECO:0000259" key="5">
    <source>
        <dbReference type="PROSITE" id="PS50110"/>
    </source>
</evidence>
<dbReference type="PROSITE" id="PS50110">
    <property type="entry name" value="RESPONSE_REGULATORY"/>
    <property type="match status" value="1"/>
</dbReference>
<dbReference type="SUPFAM" id="SSF52172">
    <property type="entry name" value="CheY-like"/>
    <property type="match status" value="1"/>
</dbReference>
<accession>A0ABR6F183</accession>
<evidence type="ECO:0000259" key="4">
    <source>
        <dbReference type="PROSITE" id="PS50043"/>
    </source>
</evidence>
<feature type="domain" description="Response regulatory" evidence="5">
    <location>
        <begin position="8"/>
        <end position="124"/>
    </location>
</feature>
<dbReference type="SUPFAM" id="SSF46894">
    <property type="entry name" value="C-terminal effector domain of the bipartite response regulators"/>
    <property type="match status" value="1"/>
</dbReference>